<reference evidence="2" key="1">
    <citation type="journal article" date="2017" name="Nat. Commun.">
        <title>The North American bullfrog draft genome provides insight into hormonal regulation of long noncoding RNA.</title>
        <authorList>
            <person name="Hammond S.A."/>
            <person name="Warren R.L."/>
            <person name="Vandervalk B.P."/>
            <person name="Kucuk E."/>
            <person name="Khan H."/>
            <person name="Gibb E.A."/>
            <person name="Pandoh P."/>
            <person name="Kirk H."/>
            <person name="Zhao Y."/>
            <person name="Jones M."/>
            <person name="Mungall A.J."/>
            <person name="Coope R."/>
            <person name="Pleasance S."/>
            <person name="Moore R.A."/>
            <person name="Holt R.A."/>
            <person name="Round J.M."/>
            <person name="Ohora S."/>
            <person name="Walle B.V."/>
            <person name="Veldhoen N."/>
            <person name="Helbing C.C."/>
            <person name="Birol I."/>
        </authorList>
    </citation>
    <scope>NUCLEOTIDE SEQUENCE [LARGE SCALE GENOMIC DNA]</scope>
</reference>
<sequence length="44" mass="5159">MMTLTQVKKPIQRQFHPKINQSLKNLRQILIGESNMPYSARATF</sequence>
<evidence type="ECO:0000313" key="2">
    <source>
        <dbReference type="Proteomes" id="UP000228934"/>
    </source>
</evidence>
<organism evidence="1 2">
    <name type="scientific">Aquarana catesbeiana</name>
    <name type="common">American bullfrog</name>
    <name type="synonym">Rana catesbeiana</name>
    <dbReference type="NCBI Taxonomy" id="8400"/>
    <lineage>
        <taxon>Eukaryota</taxon>
        <taxon>Metazoa</taxon>
        <taxon>Chordata</taxon>
        <taxon>Craniata</taxon>
        <taxon>Vertebrata</taxon>
        <taxon>Euteleostomi</taxon>
        <taxon>Amphibia</taxon>
        <taxon>Batrachia</taxon>
        <taxon>Anura</taxon>
        <taxon>Neobatrachia</taxon>
        <taxon>Ranoidea</taxon>
        <taxon>Ranidae</taxon>
        <taxon>Aquarana</taxon>
    </lineage>
</organism>
<protein>
    <submittedName>
        <fullName evidence="1">Uncharacterized protein</fullName>
    </submittedName>
</protein>
<name>A0A2G9RHI6_AQUCT</name>
<keyword evidence="2" id="KW-1185">Reference proteome</keyword>
<dbReference type="AlphaFoldDB" id="A0A2G9RHI6"/>
<dbReference type="EMBL" id="KV943606">
    <property type="protein sequence ID" value="PIO27235.1"/>
    <property type="molecule type" value="Genomic_DNA"/>
</dbReference>
<gene>
    <name evidence="1" type="ORF">AB205_0193480</name>
</gene>
<accession>A0A2G9RHI6</accession>
<evidence type="ECO:0000313" key="1">
    <source>
        <dbReference type="EMBL" id="PIO27235.1"/>
    </source>
</evidence>
<proteinExistence type="predicted"/>
<dbReference type="Proteomes" id="UP000228934">
    <property type="component" value="Unassembled WGS sequence"/>
</dbReference>